<dbReference type="AlphaFoldDB" id="A0AAD9CFD3"/>
<dbReference type="PANTHER" id="PTHR47456:SF4">
    <property type="entry name" value="SWIM-TYPE DOMAIN-CONTAINING PROTEIN"/>
    <property type="match status" value="1"/>
</dbReference>
<dbReference type="GO" id="GO:0003700">
    <property type="term" value="F:DNA-binding transcription factor activity"/>
    <property type="evidence" value="ECO:0007669"/>
    <property type="project" value="InterPro"/>
</dbReference>
<reference evidence="1" key="1">
    <citation type="submission" date="2023-04" db="EMBL/GenBank/DDBJ databases">
        <title>Chromosome-level genome of Chaenocephalus aceratus.</title>
        <authorList>
            <person name="Park H."/>
        </authorList>
    </citation>
    <scope>NUCLEOTIDE SEQUENCE</scope>
    <source>
        <strain evidence="1">DE</strain>
        <tissue evidence="1">Muscle</tissue>
    </source>
</reference>
<evidence type="ECO:0000313" key="2">
    <source>
        <dbReference type="Proteomes" id="UP001228049"/>
    </source>
</evidence>
<keyword evidence="2" id="KW-1185">Reference proteome</keyword>
<evidence type="ECO:0000313" key="1">
    <source>
        <dbReference type="EMBL" id="KAK1901050.1"/>
    </source>
</evidence>
<comment type="caution">
    <text evidence="1">The sequence shown here is derived from an EMBL/GenBank/DDBJ whole genome shotgun (WGS) entry which is preliminary data.</text>
</comment>
<feature type="non-terminal residue" evidence="1">
    <location>
        <position position="223"/>
    </location>
</feature>
<dbReference type="Proteomes" id="UP001228049">
    <property type="component" value="Unassembled WGS sequence"/>
</dbReference>
<accession>A0AAD9CFD3</accession>
<protein>
    <submittedName>
        <fullName evidence="1">Replicase polyprotein 1ab</fullName>
    </submittedName>
</protein>
<organism evidence="1 2">
    <name type="scientific">Dissostichus eleginoides</name>
    <name type="common">Patagonian toothfish</name>
    <name type="synonym">Dissostichus amissus</name>
    <dbReference type="NCBI Taxonomy" id="100907"/>
    <lineage>
        <taxon>Eukaryota</taxon>
        <taxon>Metazoa</taxon>
        <taxon>Chordata</taxon>
        <taxon>Craniata</taxon>
        <taxon>Vertebrata</taxon>
        <taxon>Euteleostomi</taxon>
        <taxon>Actinopterygii</taxon>
        <taxon>Neopterygii</taxon>
        <taxon>Teleostei</taxon>
        <taxon>Neoteleostei</taxon>
        <taxon>Acanthomorphata</taxon>
        <taxon>Eupercaria</taxon>
        <taxon>Perciformes</taxon>
        <taxon>Notothenioidei</taxon>
        <taxon>Nototheniidae</taxon>
        <taxon>Dissostichus</taxon>
    </lineage>
</organism>
<sequence>ADDISAAPGQHWGCSISSKIKEDFDAKGHRKDHTGFPGRRCLVQNTKKMDCPATINVVHLMKFPEYKISVNNEKGKREASQQLKQALKDDQSKVKTVELLSAYFPKTEEHQNHPVLGQGCGCPTRRRFYPLDKDIWNIIQRTKASTRRSNIDQVNLSESTSDIKEALQVLKDLNPDWKPSHFMVDFFEAEICALEEVFNDSKVILCDFHREKAWVEWTRKGDP</sequence>
<dbReference type="InterPro" id="IPR029309">
    <property type="entry name" value="CaRF"/>
</dbReference>
<dbReference type="EMBL" id="JASDAP010000006">
    <property type="protein sequence ID" value="KAK1901050.1"/>
    <property type="molecule type" value="Genomic_DNA"/>
</dbReference>
<proteinExistence type="predicted"/>
<dbReference type="PANTHER" id="PTHR47456">
    <property type="entry name" value="PHD-TYPE DOMAIN-CONTAINING PROTEIN"/>
    <property type="match status" value="1"/>
</dbReference>
<name>A0AAD9CFD3_DISEL</name>
<dbReference type="Pfam" id="PF15299">
    <property type="entry name" value="ALS2CR8"/>
    <property type="match status" value="1"/>
</dbReference>
<gene>
    <name evidence="1" type="ORF">KUDE01_004022</name>
</gene>